<reference evidence="3 4" key="1">
    <citation type="journal article" date="2019" name="Int. J. Syst. Evol. Microbiol.">
        <title>The Global Catalogue of Microorganisms (GCM) 10K type strain sequencing project: providing services to taxonomists for standard genome sequencing and annotation.</title>
        <authorList>
            <consortium name="The Broad Institute Genomics Platform"/>
            <consortium name="The Broad Institute Genome Sequencing Center for Infectious Disease"/>
            <person name="Wu L."/>
            <person name="Ma J."/>
        </authorList>
    </citation>
    <scope>NUCLEOTIDE SEQUENCE [LARGE SCALE GENOMIC DNA]</scope>
    <source>
        <strain evidence="3 4">JCM 14718</strain>
    </source>
</reference>
<dbReference type="InterPro" id="IPR000873">
    <property type="entry name" value="AMP-dep_synth/lig_dom"/>
</dbReference>
<dbReference type="InterPro" id="IPR025110">
    <property type="entry name" value="AMP-bd_C"/>
</dbReference>
<proteinExistence type="predicted"/>
<accession>A0ABN2IL58</accession>
<dbReference type="InterPro" id="IPR050237">
    <property type="entry name" value="ATP-dep_AMP-bd_enzyme"/>
</dbReference>
<dbReference type="Pfam" id="PF13193">
    <property type="entry name" value="AMP-binding_C"/>
    <property type="match status" value="1"/>
</dbReference>
<sequence>MTSGLAAARRGHTVPDLLAARAAHQPDRLALAVGAHSLTFGEWEAKSSVVAGALRHRGVERGERVALVYGTRHWIDFAVAFCAVQKAGGVPVPVSERLAPAERDYILHHCTAAGVLHAEDVHVTAENAWSATLAKCQDGSEPVKGTASPSDLAQIIYTSGTTGRPKGVSATHGNLTFGCTTGERRVKLAHSDHFLHAFPVGTNACQTALLTALDARPAGVAMSRFTPGHLGRLIEKYHPGTLFLVPTMAIEALTARLAERFDLSSVVMVGVSAAALPPAVAVALTEAFENATVVNTYTSTEAAPAQTTMVFDPRRPTALGRPASAADLQIASSEGKPVPAGEVGEVWLRSPVRPREYYADPAATAAVFRGSWVRMGDLGRLDEEGYLYLVDRESEVLKSGAEKVSTLQVEAALYEHPRIAEAAVFGIPHPVLGTAIAAAVVPRGEVVPSELRAFLAGRLASHQLPSTIHVRDALPHNENGKVLKRALRDQLIAEQEGN</sequence>
<dbReference type="InterPro" id="IPR042099">
    <property type="entry name" value="ANL_N_sf"/>
</dbReference>
<feature type="domain" description="AMP-binding enzyme C-terminal" evidence="2">
    <location>
        <begin position="408"/>
        <end position="481"/>
    </location>
</feature>
<evidence type="ECO:0000259" key="1">
    <source>
        <dbReference type="Pfam" id="PF00501"/>
    </source>
</evidence>
<dbReference type="RefSeq" id="WP_344314077.1">
    <property type="nucleotide sequence ID" value="NZ_BAAANY010000031.1"/>
</dbReference>
<keyword evidence="4" id="KW-1185">Reference proteome</keyword>
<dbReference type="PANTHER" id="PTHR43767">
    <property type="entry name" value="LONG-CHAIN-FATTY-ACID--COA LIGASE"/>
    <property type="match status" value="1"/>
</dbReference>
<dbReference type="SUPFAM" id="SSF56801">
    <property type="entry name" value="Acetyl-CoA synthetase-like"/>
    <property type="match status" value="1"/>
</dbReference>
<dbReference type="InterPro" id="IPR045851">
    <property type="entry name" value="AMP-bd_C_sf"/>
</dbReference>
<dbReference type="Gene3D" id="3.40.50.12780">
    <property type="entry name" value="N-terminal domain of ligase-like"/>
    <property type="match status" value="1"/>
</dbReference>
<dbReference type="Gene3D" id="3.30.300.30">
    <property type="match status" value="1"/>
</dbReference>
<feature type="domain" description="AMP-dependent synthetase/ligase" evidence="1">
    <location>
        <begin position="19"/>
        <end position="358"/>
    </location>
</feature>
<dbReference type="InterPro" id="IPR020845">
    <property type="entry name" value="AMP-binding_CS"/>
</dbReference>
<evidence type="ECO:0000259" key="2">
    <source>
        <dbReference type="Pfam" id="PF13193"/>
    </source>
</evidence>
<dbReference type="PANTHER" id="PTHR43767:SF1">
    <property type="entry name" value="NONRIBOSOMAL PEPTIDE SYNTHASE PES1 (EUROFUNG)-RELATED"/>
    <property type="match status" value="1"/>
</dbReference>
<name>A0ABN2IL58_9ACTN</name>
<comment type="caution">
    <text evidence="3">The sequence shown here is derived from an EMBL/GenBank/DDBJ whole genome shotgun (WGS) entry which is preliminary data.</text>
</comment>
<dbReference type="PROSITE" id="PS00455">
    <property type="entry name" value="AMP_BINDING"/>
    <property type="match status" value="1"/>
</dbReference>
<dbReference type="EMBL" id="BAAANY010000031">
    <property type="protein sequence ID" value="GAA1706841.1"/>
    <property type="molecule type" value="Genomic_DNA"/>
</dbReference>
<dbReference type="Pfam" id="PF00501">
    <property type="entry name" value="AMP-binding"/>
    <property type="match status" value="1"/>
</dbReference>
<evidence type="ECO:0000313" key="3">
    <source>
        <dbReference type="EMBL" id="GAA1706841.1"/>
    </source>
</evidence>
<evidence type="ECO:0000313" key="4">
    <source>
        <dbReference type="Proteomes" id="UP001500618"/>
    </source>
</evidence>
<organism evidence="3 4">
    <name type="scientific">Fodinicola feengrottensis</name>
    <dbReference type="NCBI Taxonomy" id="435914"/>
    <lineage>
        <taxon>Bacteria</taxon>
        <taxon>Bacillati</taxon>
        <taxon>Actinomycetota</taxon>
        <taxon>Actinomycetes</taxon>
        <taxon>Mycobacteriales</taxon>
        <taxon>Fodinicola</taxon>
    </lineage>
</organism>
<gene>
    <name evidence="3" type="ORF">GCM10009765_65370</name>
</gene>
<protein>
    <submittedName>
        <fullName evidence="3">Acyl-CoA synthetase</fullName>
    </submittedName>
</protein>
<dbReference type="Proteomes" id="UP001500618">
    <property type="component" value="Unassembled WGS sequence"/>
</dbReference>